<organism evidence="2 3">
    <name type="scientific">Ideonella azotifigens</name>
    <dbReference type="NCBI Taxonomy" id="513160"/>
    <lineage>
        <taxon>Bacteria</taxon>
        <taxon>Pseudomonadati</taxon>
        <taxon>Pseudomonadota</taxon>
        <taxon>Betaproteobacteria</taxon>
        <taxon>Burkholderiales</taxon>
        <taxon>Sphaerotilaceae</taxon>
        <taxon>Ideonella</taxon>
    </lineage>
</organism>
<evidence type="ECO:0000313" key="2">
    <source>
        <dbReference type="EMBL" id="GAA0750559.1"/>
    </source>
</evidence>
<dbReference type="EMBL" id="BAAAEW010000011">
    <property type="protein sequence ID" value="GAA0750559.1"/>
    <property type="molecule type" value="Genomic_DNA"/>
</dbReference>
<keyword evidence="1" id="KW-1133">Transmembrane helix</keyword>
<gene>
    <name evidence="2" type="ORF">GCM10009107_22420</name>
</gene>
<keyword evidence="1" id="KW-0472">Membrane</keyword>
<keyword evidence="3" id="KW-1185">Reference proteome</keyword>
<sequence>MTPDPHHPPEDEPDAKQNAELSALLRRHASRHTAGNPLRAAIQTQVALADASRPPRHAPRLSGLRRWVSGWRGPAIGFAAGLACALPVAMLLPAGALRLPANGGFQAAVLHPAELVASHVHALSAGPLYQVASSDRHTVKPWYQGKLDYAPPVPDLSAQGFPLAGGRIEALHGEATAVLAYMRRLHVIDVYVRPSTEPAAAPSLQTERGFHVLTWRVGGMQCWAVSDVEAGELQQFAAAWRARSAGP</sequence>
<dbReference type="RefSeq" id="WP_231012047.1">
    <property type="nucleotide sequence ID" value="NZ_BAAAEW010000011.1"/>
</dbReference>
<accession>A0ABP3V7P2</accession>
<dbReference type="Proteomes" id="UP001500279">
    <property type="component" value="Unassembled WGS sequence"/>
</dbReference>
<feature type="transmembrane region" description="Helical" evidence="1">
    <location>
        <begin position="75"/>
        <end position="97"/>
    </location>
</feature>
<evidence type="ECO:0000313" key="3">
    <source>
        <dbReference type="Proteomes" id="UP001500279"/>
    </source>
</evidence>
<evidence type="ECO:0000256" key="1">
    <source>
        <dbReference type="SAM" id="Phobius"/>
    </source>
</evidence>
<reference evidence="3" key="1">
    <citation type="journal article" date="2019" name="Int. J. Syst. Evol. Microbiol.">
        <title>The Global Catalogue of Microorganisms (GCM) 10K type strain sequencing project: providing services to taxonomists for standard genome sequencing and annotation.</title>
        <authorList>
            <consortium name="The Broad Institute Genomics Platform"/>
            <consortium name="The Broad Institute Genome Sequencing Center for Infectious Disease"/>
            <person name="Wu L."/>
            <person name="Ma J."/>
        </authorList>
    </citation>
    <scope>NUCLEOTIDE SEQUENCE [LARGE SCALE GENOMIC DNA]</scope>
    <source>
        <strain evidence="3">JCM 15503</strain>
    </source>
</reference>
<proteinExistence type="predicted"/>
<name>A0ABP3V7P2_9BURK</name>
<evidence type="ECO:0008006" key="4">
    <source>
        <dbReference type="Google" id="ProtNLM"/>
    </source>
</evidence>
<keyword evidence="1" id="KW-0812">Transmembrane</keyword>
<comment type="caution">
    <text evidence="2">The sequence shown here is derived from an EMBL/GenBank/DDBJ whole genome shotgun (WGS) entry which is preliminary data.</text>
</comment>
<protein>
    <recommendedName>
        <fullName evidence="4">Anti-sigma factor</fullName>
    </recommendedName>
</protein>